<dbReference type="Gene3D" id="3.40.50.720">
    <property type="entry name" value="NAD(P)-binding Rossmann-like Domain"/>
    <property type="match status" value="1"/>
</dbReference>
<reference evidence="3" key="1">
    <citation type="submission" date="2023-06" db="EMBL/GenBank/DDBJ databases">
        <title>Conoideocrella luteorostrata (Hypocreales: Clavicipitaceae), a potential biocontrol fungus for elongate hemlock scale in United States Christmas tree production areas.</title>
        <authorList>
            <person name="Barrett H."/>
            <person name="Lovett B."/>
            <person name="Macias A.M."/>
            <person name="Stajich J.E."/>
            <person name="Kasson M.T."/>
        </authorList>
    </citation>
    <scope>NUCLEOTIDE SEQUENCE</scope>
    <source>
        <strain evidence="3">ARSEF 14590</strain>
    </source>
</reference>
<comment type="pathway">
    <text evidence="1">Steroid biosynthesis; zymosterol biosynthesis; zymosterol from lanosterol: step 5/6.</text>
</comment>
<dbReference type="Pfam" id="PF00106">
    <property type="entry name" value="adh_short"/>
    <property type="match status" value="1"/>
</dbReference>
<name>A0AAJ0CQ34_9HYPO</name>
<dbReference type="InterPro" id="IPR051593">
    <property type="entry name" value="Ergosterol_Biosynth_ERG27"/>
</dbReference>
<dbReference type="PANTHER" id="PTHR43647:SF4">
    <property type="entry name" value="KETOREDUCTASE (KR) DOMAIN-CONTAINING PROTEIN"/>
    <property type="match status" value="1"/>
</dbReference>
<gene>
    <name evidence="3" type="ORF">QQS21_005641</name>
</gene>
<evidence type="ECO:0000256" key="2">
    <source>
        <dbReference type="ARBA" id="ARBA00023621"/>
    </source>
</evidence>
<dbReference type="SUPFAM" id="SSF51735">
    <property type="entry name" value="NAD(P)-binding Rossmann-fold domains"/>
    <property type="match status" value="1"/>
</dbReference>
<organism evidence="3 4">
    <name type="scientific">Conoideocrella luteorostrata</name>
    <dbReference type="NCBI Taxonomy" id="1105319"/>
    <lineage>
        <taxon>Eukaryota</taxon>
        <taxon>Fungi</taxon>
        <taxon>Dikarya</taxon>
        <taxon>Ascomycota</taxon>
        <taxon>Pezizomycotina</taxon>
        <taxon>Sordariomycetes</taxon>
        <taxon>Hypocreomycetidae</taxon>
        <taxon>Hypocreales</taxon>
        <taxon>Clavicipitaceae</taxon>
        <taxon>Conoideocrella</taxon>
    </lineage>
</organism>
<sequence length="340" mass="37160">MSGLIIFTGANSSMGIPAAKHLLEQYPGHTVVFTVRDASNTDVNTNKLRDVIAEHQSAGTNASILPLDLASLSATHKFAATIAAGVQSGLYPQLVAIVCNAYYWNLVSDPELTEDGFDKTFQVSHISHATLVLRLLGSFNDAGGRVILISSDSHWPGKNAMEKYPPAIPENLDLLVKPTADYDKQGRGYQRYATSKLAITAWMYALNRYLEKDARLSKVTAMAVNPGNMVDSRALRTNTPLSLHYMQMLVYKPLLPLLRLVMGPTLRTTVPAGKDTVELALSPEYAGKRGFFTLLTKDESSPDSQNEDLQSRLWAQTLVWGNIGKETTALQGVPGERSHS</sequence>
<dbReference type="InterPro" id="IPR036291">
    <property type="entry name" value="NAD(P)-bd_dom_sf"/>
</dbReference>
<keyword evidence="4" id="KW-1185">Reference proteome</keyword>
<dbReference type="EC" id="1.1.1.270" evidence="2"/>
<dbReference type="InterPro" id="IPR002347">
    <property type="entry name" value="SDR_fam"/>
</dbReference>
<evidence type="ECO:0000313" key="3">
    <source>
        <dbReference type="EMBL" id="KAK2598899.1"/>
    </source>
</evidence>
<dbReference type="GO" id="GO:0000253">
    <property type="term" value="F:3-beta-hydroxysteroid 3-dehydrogenase (NADP+) activity"/>
    <property type="evidence" value="ECO:0007669"/>
    <property type="project" value="UniProtKB-EC"/>
</dbReference>
<accession>A0AAJ0CQ34</accession>
<dbReference type="EMBL" id="JASWJB010000096">
    <property type="protein sequence ID" value="KAK2598899.1"/>
    <property type="molecule type" value="Genomic_DNA"/>
</dbReference>
<dbReference type="AlphaFoldDB" id="A0AAJ0CQ34"/>
<comment type="caution">
    <text evidence="3">The sequence shown here is derived from an EMBL/GenBank/DDBJ whole genome shotgun (WGS) entry which is preliminary data.</text>
</comment>
<evidence type="ECO:0000313" key="4">
    <source>
        <dbReference type="Proteomes" id="UP001251528"/>
    </source>
</evidence>
<dbReference type="GO" id="GO:0005741">
    <property type="term" value="C:mitochondrial outer membrane"/>
    <property type="evidence" value="ECO:0007669"/>
    <property type="project" value="TreeGrafter"/>
</dbReference>
<proteinExistence type="predicted"/>
<dbReference type="GO" id="GO:0005811">
    <property type="term" value="C:lipid droplet"/>
    <property type="evidence" value="ECO:0007669"/>
    <property type="project" value="TreeGrafter"/>
</dbReference>
<dbReference type="PANTHER" id="PTHR43647">
    <property type="entry name" value="DEHYDROGENASE"/>
    <property type="match status" value="1"/>
</dbReference>
<dbReference type="Proteomes" id="UP001251528">
    <property type="component" value="Unassembled WGS sequence"/>
</dbReference>
<evidence type="ECO:0000256" key="1">
    <source>
        <dbReference type="ARBA" id="ARBA00023589"/>
    </source>
</evidence>
<dbReference type="GO" id="GO:0005789">
    <property type="term" value="C:endoplasmic reticulum membrane"/>
    <property type="evidence" value="ECO:0007669"/>
    <property type="project" value="TreeGrafter"/>
</dbReference>
<protein>
    <recommendedName>
        <fullName evidence="2">3beta-hydroxysteroid 3-dehydrogenase</fullName>
        <ecNumber evidence="2">1.1.1.270</ecNumber>
    </recommendedName>
</protein>